<organism evidence="1 2">
    <name type="scientific">Hemibagrus wyckioides</name>
    <dbReference type="NCBI Taxonomy" id="337641"/>
    <lineage>
        <taxon>Eukaryota</taxon>
        <taxon>Metazoa</taxon>
        <taxon>Chordata</taxon>
        <taxon>Craniata</taxon>
        <taxon>Vertebrata</taxon>
        <taxon>Euteleostomi</taxon>
        <taxon>Actinopterygii</taxon>
        <taxon>Neopterygii</taxon>
        <taxon>Teleostei</taxon>
        <taxon>Ostariophysi</taxon>
        <taxon>Siluriformes</taxon>
        <taxon>Bagridae</taxon>
        <taxon>Hemibagrus</taxon>
    </lineage>
</organism>
<evidence type="ECO:0000313" key="1">
    <source>
        <dbReference type="EMBL" id="KAG7335488.1"/>
    </source>
</evidence>
<sequence length="88" mass="10597">MGREGRRPRTQVPPTEHERVVQAHNSLKVHYSKIKQEYEESLKEQKRESEAKTFKELEFKHKTFTHNDEELRWLMLNESKRSTGSTRT</sequence>
<dbReference type="EMBL" id="JAHKSW010000001">
    <property type="protein sequence ID" value="KAG7335488.1"/>
    <property type="molecule type" value="Genomic_DNA"/>
</dbReference>
<keyword evidence="2" id="KW-1185">Reference proteome</keyword>
<accession>A0A9D3P9T2</accession>
<name>A0A9D3P9T2_9TELE</name>
<evidence type="ECO:0000313" key="2">
    <source>
        <dbReference type="Proteomes" id="UP000824219"/>
    </source>
</evidence>
<reference evidence="1 2" key="1">
    <citation type="submission" date="2021-06" db="EMBL/GenBank/DDBJ databases">
        <title>Chromosome-level genome assembly of the red-tail catfish (Hemibagrus wyckioides).</title>
        <authorList>
            <person name="Shao F."/>
        </authorList>
    </citation>
    <scope>NUCLEOTIDE SEQUENCE [LARGE SCALE GENOMIC DNA]</scope>
    <source>
        <strain evidence="1">EC202008001</strain>
        <tissue evidence="1">Blood</tissue>
    </source>
</reference>
<dbReference type="Proteomes" id="UP000824219">
    <property type="component" value="Linkage Group LG01"/>
</dbReference>
<protein>
    <submittedName>
        <fullName evidence="1">Uncharacterized protein</fullName>
    </submittedName>
</protein>
<dbReference type="AlphaFoldDB" id="A0A9D3P9T2"/>
<gene>
    <name evidence="1" type="ORF">KOW79_000181</name>
</gene>
<comment type="caution">
    <text evidence="1">The sequence shown here is derived from an EMBL/GenBank/DDBJ whole genome shotgun (WGS) entry which is preliminary data.</text>
</comment>
<proteinExistence type="predicted"/>